<dbReference type="EMBL" id="UINC01049329">
    <property type="protein sequence ID" value="SVB60978.1"/>
    <property type="molecule type" value="Genomic_DNA"/>
</dbReference>
<feature type="non-terminal residue" evidence="9">
    <location>
        <position position="1"/>
    </location>
</feature>
<dbReference type="AlphaFoldDB" id="A0A382FCY8"/>
<evidence type="ECO:0008006" key="10">
    <source>
        <dbReference type="Google" id="ProtNLM"/>
    </source>
</evidence>
<dbReference type="PANTHER" id="PTHR34979">
    <property type="entry name" value="INNER MEMBRANE PROTEIN YGAZ"/>
    <property type="match status" value="1"/>
</dbReference>
<keyword evidence="5 8" id="KW-0812">Transmembrane</keyword>
<feature type="transmembrane region" description="Helical" evidence="8">
    <location>
        <begin position="110"/>
        <end position="133"/>
    </location>
</feature>
<protein>
    <recommendedName>
        <fullName evidence="10">Branched-chain amino acid ABC transporter permease</fullName>
    </recommendedName>
</protein>
<evidence type="ECO:0000256" key="7">
    <source>
        <dbReference type="ARBA" id="ARBA00023136"/>
    </source>
</evidence>
<evidence type="ECO:0000256" key="3">
    <source>
        <dbReference type="ARBA" id="ARBA00022448"/>
    </source>
</evidence>
<accession>A0A382FCY8</accession>
<evidence type="ECO:0000256" key="1">
    <source>
        <dbReference type="ARBA" id="ARBA00004651"/>
    </source>
</evidence>
<feature type="transmembrane region" description="Helical" evidence="8">
    <location>
        <begin position="140"/>
        <end position="158"/>
    </location>
</feature>
<keyword evidence="7 8" id="KW-0472">Membrane</keyword>
<dbReference type="Pfam" id="PF03591">
    <property type="entry name" value="AzlC"/>
    <property type="match status" value="1"/>
</dbReference>
<evidence type="ECO:0000256" key="8">
    <source>
        <dbReference type="SAM" id="Phobius"/>
    </source>
</evidence>
<evidence type="ECO:0000256" key="2">
    <source>
        <dbReference type="ARBA" id="ARBA00010735"/>
    </source>
</evidence>
<comment type="similarity">
    <text evidence="2">Belongs to the AzlC family.</text>
</comment>
<keyword evidence="4" id="KW-1003">Cell membrane</keyword>
<gene>
    <name evidence="9" type="ORF">METZ01_LOCUS213832</name>
</gene>
<feature type="transmembrane region" description="Helical" evidence="8">
    <location>
        <begin position="178"/>
        <end position="202"/>
    </location>
</feature>
<evidence type="ECO:0000313" key="9">
    <source>
        <dbReference type="EMBL" id="SVB60978.1"/>
    </source>
</evidence>
<sequence>CMVAIGALFKNIGFNLQESVFSTFLTYALPGSLVMAETMIIGGSLLNIFFAVWLVNSRLYTMTVSLMPLMMHESQPKWKYYISCHFVAVSAWLIMKNNYKSIAKENRIDYWIGVGTATWSIAIIATFIGFVMADYLNKDAMIGLAIVNPVYFMCMMIGSMKTLQINSSVILGAVLGPAFYFISPGWCILFGGLIAGTIAFFLGEKNDN</sequence>
<comment type="subcellular location">
    <subcellularLocation>
        <location evidence="1">Cell membrane</location>
        <topology evidence="1">Multi-pass membrane protein</topology>
    </subcellularLocation>
</comment>
<evidence type="ECO:0000256" key="5">
    <source>
        <dbReference type="ARBA" id="ARBA00022692"/>
    </source>
</evidence>
<organism evidence="9">
    <name type="scientific">marine metagenome</name>
    <dbReference type="NCBI Taxonomy" id="408172"/>
    <lineage>
        <taxon>unclassified sequences</taxon>
        <taxon>metagenomes</taxon>
        <taxon>ecological metagenomes</taxon>
    </lineage>
</organism>
<dbReference type="PANTHER" id="PTHR34979:SF1">
    <property type="entry name" value="INNER MEMBRANE PROTEIN YGAZ"/>
    <property type="match status" value="1"/>
</dbReference>
<evidence type="ECO:0000256" key="4">
    <source>
        <dbReference type="ARBA" id="ARBA00022475"/>
    </source>
</evidence>
<dbReference type="InterPro" id="IPR011606">
    <property type="entry name" value="Brnchd-chn_aa_trnsp_permease"/>
</dbReference>
<proteinExistence type="inferred from homology"/>
<feature type="transmembrane region" description="Helical" evidence="8">
    <location>
        <begin position="39"/>
        <end position="57"/>
    </location>
</feature>
<dbReference type="GO" id="GO:1903785">
    <property type="term" value="P:L-valine transmembrane transport"/>
    <property type="evidence" value="ECO:0007669"/>
    <property type="project" value="TreeGrafter"/>
</dbReference>
<keyword evidence="3" id="KW-0813">Transport</keyword>
<reference evidence="9" key="1">
    <citation type="submission" date="2018-05" db="EMBL/GenBank/DDBJ databases">
        <authorList>
            <person name="Lanie J.A."/>
            <person name="Ng W.-L."/>
            <person name="Kazmierczak K.M."/>
            <person name="Andrzejewski T.M."/>
            <person name="Davidsen T.M."/>
            <person name="Wayne K.J."/>
            <person name="Tettelin H."/>
            <person name="Glass J.I."/>
            <person name="Rusch D."/>
            <person name="Podicherti R."/>
            <person name="Tsui H.-C.T."/>
            <person name="Winkler M.E."/>
        </authorList>
    </citation>
    <scope>NUCLEOTIDE SEQUENCE</scope>
</reference>
<evidence type="ECO:0000256" key="6">
    <source>
        <dbReference type="ARBA" id="ARBA00022989"/>
    </source>
</evidence>
<name>A0A382FCY8_9ZZZZ</name>
<feature type="transmembrane region" description="Helical" evidence="8">
    <location>
        <begin position="78"/>
        <end position="95"/>
    </location>
</feature>
<keyword evidence="6 8" id="KW-1133">Transmembrane helix</keyword>
<dbReference type="GO" id="GO:0005886">
    <property type="term" value="C:plasma membrane"/>
    <property type="evidence" value="ECO:0007669"/>
    <property type="project" value="UniProtKB-SubCell"/>
</dbReference>